<evidence type="ECO:0000256" key="1">
    <source>
        <dbReference type="ARBA" id="ARBA00009764"/>
    </source>
</evidence>
<comment type="subcellular location">
    <subcellularLocation>
        <location evidence="5">Secreted</location>
    </subcellularLocation>
    <subcellularLocation>
        <location evidence="5">Bacterial flagellum</location>
    </subcellularLocation>
</comment>
<keyword evidence="8" id="KW-0282">Flagellum</keyword>
<evidence type="ECO:0000313" key="9">
    <source>
        <dbReference type="Proteomes" id="UP001217476"/>
    </source>
</evidence>
<dbReference type="AlphaFoldDB" id="A0AAJ5VR93"/>
<comment type="subunit">
    <text evidence="2 5">Homopentamer.</text>
</comment>
<sequence>MASVSSTTSLISSSLSSTTATTASSSSSSTSDIDWNALITLAVDAKLAKADSVDLKITANEAKIASYQSMQTLLGDVTTAANSLRAASGTSNASSNIFTSRTAYLTASDGTSTSSALAATVESGAAIGSHEIVVEQVAKAHKVAGSAIASKSTDLSLDGTISLGTGENLVSITITADMSLSEIVEAINGTTESSGVQASLLSVSGTDHRIVLTAVETGLPITAADNYGDTVLQTLGIVAEDGSFANQLQAAQSAILQVDGLTITRTSNDIDDVIEGVTLHVYATTSASDPLTLEVGTDLASVKEAIVALVDAYNAYREFAYAQQQIPTSSNAETTVLFGDGTLRAITNQLAEAISSRIGDTGMSLLGLSFDSTNQLVLDETVLDAALLGNLDEIEDLLSFQFTASTTNLMLLARGTTDLGSFTLDVTTDSSGALVSAGVEGDDSLFTVNGTRIIGKTGTAYEGYTFVYAGTTSQSIAITTQTGLAELLYNAAKGASDTASGTLATVIGNLEDYNIDLQAKSDDIRSRAETYQTNLTALYARYQAAIETAESSLDYLTTLIDTWNSSS</sequence>
<dbReference type="GO" id="GO:0009421">
    <property type="term" value="C:bacterial-type flagellum filament cap"/>
    <property type="evidence" value="ECO:0007669"/>
    <property type="project" value="InterPro"/>
</dbReference>
<dbReference type="InterPro" id="IPR040026">
    <property type="entry name" value="FliD"/>
</dbReference>
<dbReference type="Pfam" id="PF02465">
    <property type="entry name" value="FliD_N"/>
    <property type="match status" value="1"/>
</dbReference>
<comment type="similarity">
    <text evidence="1 5">Belongs to the FliD family.</text>
</comment>
<evidence type="ECO:0000256" key="2">
    <source>
        <dbReference type="ARBA" id="ARBA00011255"/>
    </source>
</evidence>
<evidence type="ECO:0000313" key="8">
    <source>
        <dbReference type="EMBL" id="WEK03296.1"/>
    </source>
</evidence>
<feature type="domain" description="Flagellar hook-associated protein 2 N-terminal" evidence="6">
    <location>
        <begin position="31"/>
        <end position="141"/>
    </location>
</feature>
<name>A0AAJ5VR93_9HYPH</name>
<evidence type="ECO:0000256" key="5">
    <source>
        <dbReference type="RuleBase" id="RU362066"/>
    </source>
</evidence>
<keyword evidence="8" id="KW-0969">Cilium</keyword>
<feature type="domain" description="Flagellar hook-associated protein 2 C-terminal" evidence="7">
    <location>
        <begin position="251"/>
        <end position="547"/>
    </location>
</feature>
<keyword evidence="4 5" id="KW-0975">Bacterial flagellum</keyword>
<dbReference type="GO" id="GO:0071973">
    <property type="term" value="P:bacterial-type flagellum-dependent cell motility"/>
    <property type="evidence" value="ECO:0007669"/>
    <property type="project" value="TreeGrafter"/>
</dbReference>
<accession>A0AAJ5VR93</accession>
<dbReference type="Pfam" id="PF07196">
    <property type="entry name" value="Flagellin_IN"/>
    <property type="match status" value="1"/>
</dbReference>
<protein>
    <recommendedName>
        <fullName evidence="5">Flagellar hook-associated protein 2</fullName>
        <shortName evidence="5">HAP2</shortName>
    </recommendedName>
    <alternativeName>
        <fullName evidence="5">Flagellar cap protein</fullName>
    </alternativeName>
</protein>
<dbReference type="Proteomes" id="UP001217476">
    <property type="component" value="Chromosome"/>
</dbReference>
<dbReference type="GO" id="GO:0009424">
    <property type="term" value="C:bacterial-type flagellum hook"/>
    <property type="evidence" value="ECO:0007669"/>
    <property type="project" value="UniProtKB-UniRule"/>
</dbReference>
<organism evidence="8 9">
    <name type="scientific">Candidatus Devosia phytovorans</name>
    <dbReference type="NCBI Taxonomy" id="3121372"/>
    <lineage>
        <taxon>Bacteria</taxon>
        <taxon>Pseudomonadati</taxon>
        <taxon>Pseudomonadota</taxon>
        <taxon>Alphaproteobacteria</taxon>
        <taxon>Hyphomicrobiales</taxon>
        <taxon>Devosiaceae</taxon>
        <taxon>Devosia</taxon>
    </lineage>
</organism>
<evidence type="ECO:0000256" key="3">
    <source>
        <dbReference type="ARBA" id="ARBA00023054"/>
    </source>
</evidence>
<comment type="function">
    <text evidence="5">Required for morphogenesis and for the elongation of the flagellar filament by facilitating polymerization of the flagellin monomers at the tip of growing filament. Forms a capping structure, which prevents flagellin subunits (transported through the central channel of the flagellum) from leaking out without polymerization at the distal end.</text>
</comment>
<dbReference type="GO" id="GO:0005576">
    <property type="term" value="C:extracellular region"/>
    <property type="evidence" value="ECO:0007669"/>
    <property type="project" value="UniProtKB-SubCell"/>
</dbReference>
<dbReference type="EMBL" id="CP119312">
    <property type="protein sequence ID" value="WEK03296.1"/>
    <property type="molecule type" value="Genomic_DNA"/>
</dbReference>
<evidence type="ECO:0000259" key="6">
    <source>
        <dbReference type="Pfam" id="PF02465"/>
    </source>
</evidence>
<keyword evidence="3" id="KW-0175">Coiled coil</keyword>
<evidence type="ECO:0000256" key="4">
    <source>
        <dbReference type="ARBA" id="ARBA00023143"/>
    </source>
</evidence>
<keyword evidence="5" id="KW-0964">Secreted</keyword>
<reference evidence="8" key="1">
    <citation type="submission" date="2023-03" db="EMBL/GenBank/DDBJ databases">
        <title>Andean soil-derived lignocellulolytic bacterial consortium as a source of novel taxa and putative plastic-active enzymes.</title>
        <authorList>
            <person name="Diaz-Garcia L."/>
            <person name="Chuvochina M."/>
            <person name="Feuerriegel G."/>
            <person name="Bunk B."/>
            <person name="Sproer C."/>
            <person name="Streit W.R."/>
            <person name="Rodriguez L.M."/>
            <person name="Overmann J."/>
            <person name="Jimenez D.J."/>
        </authorList>
    </citation>
    <scope>NUCLEOTIDE SEQUENCE</scope>
    <source>
        <strain evidence="8">MAG 4196</strain>
    </source>
</reference>
<proteinExistence type="inferred from homology"/>
<dbReference type="Pfam" id="PF07195">
    <property type="entry name" value="FliD_C"/>
    <property type="match status" value="1"/>
</dbReference>
<keyword evidence="8" id="KW-0966">Cell projection</keyword>
<dbReference type="InterPro" id="IPR003481">
    <property type="entry name" value="FliD_N"/>
</dbReference>
<dbReference type="InterPro" id="IPR010810">
    <property type="entry name" value="Flagellin_hook_IN_motif"/>
</dbReference>
<dbReference type="GO" id="GO:0007155">
    <property type="term" value="P:cell adhesion"/>
    <property type="evidence" value="ECO:0007669"/>
    <property type="project" value="InterPro"/>
</dbReference>
<dbReference type="PANTHER" id="PTHR30288">
    <property type="entry name" value="FLAGELLAR CAP/ASSEMBLY PROTEIN FLID"/>
    <property type="match status" value="1"/>
</dbReference>
<dbReference type="InterPro" id="IPR010809">
    <property type="entry name" value="FliD_C"/>
</dbReference>
<evidence type="ECO:0000259" key="7">
    <source>
        <dbReference type="Pfam" id="PF07195"/>
    </source>
</evidence>
<gene>
    <name evidence="8" type="primary">fliD</name>
    <name evidence="8" type="ORF">P0Y65_13975</name>
</gene>
<dbReference type="PANTHER" id="PTHR30288:SF0">
    <property type="entry name" value="FLAGELLAR HOOK-ASSOCIATED PROTEIN 2"/>
    <property type="match status" value="1"/>
</dbReference>